<dbReference type="EMBL" id="FOVF01000001">
    <property type="protein sequence ID" value="SFM97503.1"/>
    <property type="molecule type" value="Genomic_DNA"/>
</dbReference>
<feature type="domain" description="PDZ" evidence="6">
    <location>
        <begin position="317"/>
        <end position="354"/>
    </location>
</feature>
<name>A0A1I4V8L5_9GAMM</name>
<proteinExistence type="inferred from homology"/>
<dbReference type="SUPFAM" id="SSF50156">
    <property type="entry name" value="PDZ domain-like"/>
    <property type="match status" value="1"/>
</dbReference>
<comment type="similarity">
    <text evidence="1">Belongs to the peptidase S1C family.</text>
</comment>
<evidence type="ECO:0000256" key="4">
    <source>
        <dbReference type="ARBA" id="ARBA00022825"/>
    </source>
</evidence>
<dbReference type="AlphaFoldDB" id="A0A1I4V8L5"/>
<dbReference type="Gene3D" id="2.30.42.10">
    <property type="match status" value="1"/>
</dbReference>
<dbReference type="Pfam" id="PF13180">
    <property type="entry name" value="PDZ_2"/>
    <property type="match status" value="1"/>
</dbReference>
<keyword evidence="5" id="KW-0472">Membrane</keyword>
<dbReference type="Pfam" id="PF13365">
    <property type="entry name" value="Trypsin_2"/>
    <property type="match status" value="1"/>
</dbReference>
<sequence>MRRASTLAFILRYVILGLAIAFVASLFAPGLVDRLRGNTPGPTTARPVEAGSSSRERGPVSYAEAVTRAAPAVVNIYANKMTTVRQYRIVPDPVTRRLFGAIAAGPSYKKQEQSLGSGVVFSADGYVLTNNHVINGADDIQVLLFDGRVAQARVIGADADTDLAVLKIDAADLPTIAVADRGDVNVGDVVLAIGNPFGVGKTVTMGIVSATGRQLRLSAYEDFIQTDAAINFGNSGGALVNALGELVGINTAVYRNAGGDGRQGAGQQNAEGIGFAIPVTTAKAVLDQIISHGMVIRGWFGAEYADPSALNPVRPPGTPIQRGVVVLEVLPGGPADRAGLRSGDILLKLDGEDIVDQADLRSHEAALAPGQVARLHGIRNGVPFSVALTLMQRPSNYAGT</sequence>
<evidence type="ECO:0000256" key="1">
    <source>
        <dbReference type="ARBA" id="ARBA00010541"/>
    </source>
</evidence>
<accession>A0A1I4V8L5</accession>
<dbReference type="InterPro" id="IPR009003">
    <property type="entry name" value="Peptidase_S1_PA"/>
</dbReference>
<keyword evidence="5" id="KW-0812">Transmembrane</keyword>
<dbReference type="PANTHER" id="PTHR22939">
    <property type="entry name" value="SERINE PROTEASE FAMILY S1C HTRA-RELATED"/>
    <property type="match status" value="1"/>
</dbReference>
<organism evidence="7 8">
    <name type="scientific">Dokdonella immobilis</name>
    <dbReference type="NCBI Taxonomy" id="578942"/>
    <lineage>
        <taxon>Bacteria</taxon>
        <taxon>Pseudomonadati</taxon>
        <taxon>Pseudomonadota</taxon>
        <taxon>Gammaproteobacteria</taxon>
        <taxon>Lysobacterales</taxon>
        <taxon>Rhodanobacteraceae</taxon>
        <taxon>Dokdonella</taxon>
    </lineage>
</organism>
<dbReference type="GO" id="GO:0006508">
    <property type="term" value="P:proteolysis"/>
    <property type="evidence" value="ECO:0007669"/>
    <property type="project" value="UniProtKB-KW"/>
</dbReference>
<dbReference type="InterPro" id="IPR036034">
    <property type="entry name" value="PDZ_sf"/>
</dbReference>
<dbReference type="InterPro" id="IPR001478">
    <property type="entry name" value="PDZ"/>
</dbReference>
<dbReference type="SUPFAM" id="SSF50494">
    <property type="entry name" value="Trypsin-like serine proteases"/>
    <property type="match status" value="1"/>
</dbReference>
<dbReference type="GO" id="GO:0004252">
    <property type="term" value="F:serine-type endopeptidase activity"/>
    <property type="evidence" value="ECO:0007669"/>
    <property type="project" value="InterPro"/>
</dbReference>
<evidence type="ECO:0000256" key="5">
    <source>
        <dbReference type="SAM" id="Phobius"/>
    </source>
</evidence>
<reference evidence="7 8" key="1">
    <citation type="submission" date="2016-10" db="EMBL/GenBank/DDBJ databases">
        <authorList>
            <person name="de Groot N.N."/>
        </authorList>
    </citation>
    <scope>NUCLEOTIDE SEQUENCE [LARGE SCALE GENOMIC DNA]</scope>
    <source>
        <strain evidence="7 8">CGMCC 1.7659</strain>
    </source>
</reference>
<evidence type="ECO:0000256" key="3">
    <source>
        <dbReference type="ARBA" id="ARBA00022801"/>
    </source>
</evidence>
<dbReference type="PRINTS" id="PR00834">
    <property type="entry name" value="PROTEASES2C"/>
</dbReference>
<dbReference type="STRING" id="578942.SAMN05216289_101215"/>
<evidence type="ECO:0000256" key="2">
    <source>
        <dbReference type="ARBA" id="ARBA00022670"/>
    </source>
</evidence>
<evidence type="ECO:0000259" key="6">
    <source>
        <dbReference type="PROSITE" id="PS50106"/>
    </source>
</evidence>
<dbReference type="PROSITE" id="PS50106">
    <property type="entry name" value="PDZ"/>
    <property type="match status" value="1"/>
</dbReference>
<gene>
    <name evidence="7" type="ORF">SAMN05216289_101215</name>
</gene>
<feature type="transmembrane region" description="Helical" evidence="5">
    <location>
        <begin position="7"/>
        <end position="28"/>
    </location>
</feature>
<evidence type="ECO:0000313" key="8">
    <source>
        <dbReference type="Proteomes" id="UP000198575"/>
    </source>
</evidence>
<keyword evidence="4" id="KW-0720">Serine protease</keyword>
<keyword evidence="2 7" id="KW-0645">Protease</keyword>
<keyword evidence="5" id="KW-1133">Transmembrane helix</keyword>
<keyword evidence="8" id="KW-1185">Reference proteome</keyword>
<dbReference type="SMART" id="SM00228">
    <property type="entry name" value="PDZ"/>
    <property type="match status" value="1"/>
</dbReference>
<dbReference type="Gene3D" id="2.40.10.120">
    <property type="match status" value="1"/>
</dbReference>
<dbReference type="OrthoDB" id="9758917at2"/>
<dbReference type="Proteomes" id="UP000198575">
    <property type="component" value="Unassembled WGS sequence"/>
</dbReference>
<evidence type="ECO:0000313" key="7">
    <source>
        <dbReference type="EMBL" id="SFM97503.1"/>
    </source>
</evidence>
<dbReference type="InterPro" id="IPR001940">
    <property type="entry name" value="Peptidase_S1C"/>
</dbReference>
<dbReference type="PANTHER" id="PTHR22939:SF129">
    <property type="entry name" value="SERINE PROTEASE HTRA2, MITOCHONDRIAL"/>
    <property type="match status" value="1"/>
</dbReference>
<protein>
    <submittedName>
        <fullName evidence="7">Serine protease DegS/serine protease DegQ</fullName>
    </submittedName>
</protein>
<keyword evidence="3" id="KW-0378">Hydrolase</keyword>